<protein>
    <submittedName>
        <fullName evidence="1">Uncharacterized protein</fullName>
    </submittedName>
</protein>
<evidence type="ECO:0000313" key="2">
    <source>
        <dbReference type="Proteomes" id="UP000029672"/>
    </source>
</evidence>
<accession>A0A097EPY7</accession>
<keyword evidence="2" id="KW-1185">Reference proteome</keyword>
<dbReference type="KEGG" id="frf:LO80_06275"/>
<dbReference type="HOGENOM" id="CLU_284799_0_0_6"/>
<dbReference type="EMBL" id="CP009574">
    <property type="protein sequence ID" value="AIT09606.1"/>
    <property type="molecule type" value="Genomic_DNA"/>
</dbReference>
<dbReference type="STRING" id="1547445.LO80_06275"/>
<evidence type="ECO:0000313" key="1">
    <source>
        <dbReference type="EMBL" id="AIT09606.1"/>
    </source>
</evidence>
<dbReference type="AlphaFoldDB" id="A0A097EPY7"/>
<reference evidence="1 2" key="1">
    <citation type="submission" date="2014-10" db="EMBL/GenBank/DDBJ databases">
        <title>Whole genome sequence of Francisella endociliophora strain FSC1006, isolated from a laboratory culture of the marine ciliate Euplotes raikovi.</title>
        <authorList>
            <person name="Granberg M."/>
            <person name="Backman S."/>
            <person name="Lundmark E."/>
            <person name="Nilsson E."/>
            <person name="Karlsson E."/>
            <person name="Thelaus J."/>
            <person name="Ohrman C."/>
            <person name="Larkeryd A."/>
            <person name="Stenberg P."/>
        </authorList>
    </citation>
    <scope>NUCLEOTIDE SEQUENCE [LARGE SCALE GENOMIC DNA]</scope>
    <source>
        <strain evidence="1 2">FSC1006</strain>
    </source>
</reference>
<dbReference type="Proteomes" id="UP000029672">
    <property type="component" value="Chromosome"/>
</dbReference>
<sequence length="1022" mass="117504">MKISKYFKKEKPNTDNQNIKKARQLIVQRGLKDKLSELHIIQNDIVEQAQLNHLIKKAKVVLLSKNSFISIAANDISLFINSISVNDLDKLTSKLGLRFEKINIHYEIGEQSSYTGELLKEIYAPLFESYKKPVVINFYTNANEQQVRNFNQVIAKENLFKIQKNPKKDQKIISDLTTKVISQESNIQDKYFCVKALGSIQKIFEDIYPNLEKATYDSYMFLLLNTKHNFHIKGLATNYPKVWTPKNIIFSSVVAILSGVFLFNTVREFNLRSELKTNKYFGYDAKNLKKMLDEQESNIDNSILLSSIYPASIKYKQAYRLYASALTNNVLLSKFSQTKELSSLIVFLIYFEYIDNNQLDDNTNKIIEILSNLSSISKEQLLYIAKYSSSATKAKILETASKQASKLYKDNKIEVDIEQKFKHILSLEGFNNEYLGISGSNRTEVISGIYRAYLNKCAIDSILPDLRSKYTVPKSIDAIFNLYQSRFASKSNNVCKSSFIKNLNSDVTTVIKYTSDIKAKSFKDIIKNIDTATNHLEGNDSEIKNKDAKATSDKISTALVQYIINITLNSAYKDKELPLFPKIDKKLLMEFKPNFYDNSVKISPQYSKAYINDNVLPLEVSFNKLLDNLSQKYHVKTDFLSSIYNDSLSSYKAKYIDRYNGLLSGLNSENIEFDKISNKESLNIYLISMSSKSSLFNDFIDFFRINTSIDTKGFEDIKDRFKNDDKYLNSKKYAEYREIFATLNSKIKKDGYIKTYKEIKRGYKPLQGVYSDLTELNVADNDELYILLKRQLDVAVEAIQNIALNQAISSINEDAEAEYSYLNNFLPFSFDGDKTVDDNKLVSDLGESGSVYVPFMKQLKPLLTYDRVKDTWSNPTITSSKHKLYLSQFNKVYHLNKLLWSGDNQPQKLKFEITPVPSKDYDYTFTSMLFNNKSYVNSLNVNYTDPVEVDYNWSSKEPVTIVVQLKDGQTIQKSYTGSWAVIKALKDAECSKDICTWDLTHNGKDYPVSFKVESKFIDTIKK</sequence>
<dbReference type="RefSeq" id="WP_040009629.1">
    <property type="nucleotide sequence ID" value="NZ_CP009574.1"/>
</dbReference>
<proteinExistence type="predicted"/>
<gene>
    <name evidence="1" type="ORF">LO80_06275</name>
</gene>
<dbReference type="eggNOG" id="COG3523">
    <property type="taxonomic scope" value="Bacteria"/>
</dbReference>
<dbReference type="OrthoDB" id="5618691at2"/>
<organism evidence="1 2">
    <name type="scientific">Candidatus Francisella endociliophora</name>
    <dbReference type="NCBI Taxonomy" id="653937"/>
    <lineage>
        <taxon>Bacteria</taxon>
        <taxon>Pseudomonadati</taxon>
        <taxon>Pseudomonadota</taxon>
        <taxon>Gammaproteobacteria</taxon>
        <taxon>Thiotrichales</taxon>
        <taxon>Francisellaceae</taxon>
        <taxon>Francisella</taxon>
    </lineage>
</organism>
<name>A0A097EPY7_9GAMM</name>